<evidence type="ECO:0000256" key="1">
    <source>
        <dbReference type="ARBA" id="ARBA00004123"/>
    </source>
</evidence>
<dbReference type="GO" id="GO:0005874">
    <property type="term" value="C:microtubule"/>
    <property type="evidence" value="ECO:0007669"/>
    <property type="project" value="InterPro"/>
</dbReference>
<evidence type="ECO:0000256" key="2">
    <source>
        <dbReference type="ARBA" id="ARBA00004186"/>
    </source>
</evidence>
<feature type="coiled-coil region" evidence="7">
    <location>
        <begin position="753"/>
        <end position="781"/>
    </location>
</feature>
<feature type="domain" description="TPX2 central" evidence="10">
    <location>
        <begin position="541"/>
        <end position="652"/>
    </location>
</feature>
<dbReference type="AlphaFoldDB" id="A0AAW1RH76"/>
<comment type="subcellular location">
    <subcellularLocation>
        <location evidence="2">Cytoplasm</location>
        <location evidence="2">Cytoskeleton</location>
        <location evidence="2">Spindle</location>
    </subcellularLocation>
    <subcellularLocation>
        <location evidence="1">Nucleus</location>
    </subcellularLocation>
</comment>
<feature type="domain" description="TPX2 C-terminal" evidence="9">
    <location>
        <begin position="683"/>
        <end position="731"/>
    </location>
</feature>
<reference evidence="11 12" key="1">
    <citation type="journal article" date="2024" name="Nat. Commun.">
        <title>Phylogenomics reveals the evolutionary origins of lichenization in chlorophyte algae.</title>
        <authorList>
            <person name="Puginier C."/>
            <person name="Libourel C."/>
            <person name="Otte J."/>
            <person name="Skaloud P."/>
            <person name="Haon M."/>
            <person name="Grisel S."/>
            <person name="Petersen M."/>
            <person name="Berrin J.G."/>
            <person name="Delaux P.M."/>
            <person name="Dal Grande F."/>
            <person name="Keller J."/>
        </authorList>
    </citation>
    <scope>NUCLEOTIDE SEQUENCE [LARGE SCALE GENOMIC DNA]</scope>
    <source>
        <strain evidence="11 12">SAG 2145</strain>
    </source>
</reference>
<evidence type="ECO:0008006" key="13">
    <source>
        <dbReference type="Google" id="ProtNLM"/>
    </source>
</evidence>
<dbReference type="EMBL" id="JALJOS010000011">
    <property type="protein sequence ID" value="KAK9833064.1"/>
    <property type="molecule type" value="Genomic_DNA"/>
</dbReference>
<evidence type="ECO:0000313" key="11">
    <source>
        <dbReference type="EMBL" id="KAK9833064.1"/>
    </source>
</evidence>
<evidence type="ECO:0000313" key="12">
    <source>
        <dbReference type="Proteomes" id="UP001438707"/>
    </source>
</evidence>
<dbReference type="GO" id="GO:0005819">
    <property type="term" value="C:spindle"/>
    <property type="evidence" value="ECO:0007669"/>
    <property type="project" value="UniProtKB-SubCell"/>
</dbReference>
<protein>
    <recommendedName>
        <fullName evidence="13">TPX2 C-terminal domain-containing protein</fullName>
    </recommendedName>
</protein>
<feature type="compositionally biased region" description="Polar residues" evidence="8">
    <location>
        <begin position="357"/>
        <end position="366"/>
    </location>
</feature>
<evidence type="ECO:0000259" key="9">
    <source>
        <dbReference type="Pfam" id="PF06886"/>
    </source>
</evidence>
<accession>A0AAW1RH76</accession>
<keyword evidence="7" id="KW-0175">Coiled coil</keyword>
<dbReference type="InterPro" id="IPR027330">
    <property type="entry name" value="TPX2_central_dom"/>
</dbReference>
<gene>
    <name evidence="11" type="ORF">WJX74_006234</name>
</gene>
<name>A0AAW1RH76_9CHLO</name>
<evidence type="ECO:0000256" key="5">
    <source>
        <dbReference type="ARBA" id="ARBA00023212"/>
    </source>
</evidence>
<evidence type="ECO:0000256" key="3">
    <source>
        <dbReference type="ARBA" id="ARBA00005885"/>
    </source>
</evidence>
<feature type="domain" description="TPX2 C-terminal" evidence="9">
    <location>
        <begin position="737"/>
        <end position="804"/>
    </location>
</feature>
<feature type="compositionally biased region" description="Basic and acidic residues" evidence="8">
    <location>
        <begin position="334"/>
        <end position="350"/>
    </location>
</feature>
<feature type="compositionally biased region" description="Basic and acidic residues" evidence="8">
    <location>
        <begin position="622"/>
        <end position="645"/>
    </location>
</feature>
<feature type="domain" description="TPX2 central" evidence="10">
    <location>
        <begin position="423"/>
        <end position="527"/>
    </location>
</feature>
<dbReference type="GO" id="GO:0005634">
    <property type="term" value="C:nucleus"/>
    <property type="evidence" value="ECO:0007669"/>
    <property type="project" value="UniProtKB-SubCell"/>
</dbReference>
<evidence type="ECO:0000256" key="8">
    <source>
        <dbReference type="SAM" id="MobiDB-lite"/>
    </source>
</evidence>
<keyword evidence="12" id="KW-1185">Reference proteome</keyword>
<dbReference type="PANTHER" id="PTHR14326:SF44">
    <property type="entry name" value="TARGETING PROTEIN FOR XKLP2"/>
    <property type="match status" value="1"/>
</dbReference>
<feature type="compositionally biased region" description="Polar residues" evidence="8">
    <location>
        <begin position="245"/>
        <end position="256"/>
    </location>
</feature>
<comment type="caution">
    <text evidence="11">The sequence shown here is derived from an EMBL/GenBank/DDBJ whole genome shotgun (WGS) entry which is preliminary data.</text>
</comment>
<dbReference type="Pfam" id="PF12214">
    <property type="entry name" value="TPX2_importin"/>
    <property type="match status" value="2"/>
</dbReference>
<keyword evidence="4" id="KW-0963">Cytoplasm</keyword>
<dbReference type="PANTHER" id="PTHR14326">
    <property type="entry name" value="TARGETING PROTEIN FOR XKLP2"/>
    <property type="match status" value="1"/>
</dbReference>
<feature type="coiled-coil region" evidence="7">
    <location>
        <begin position="685"/>
        <end position="713"/>
    </location>
</feature>
<proteinExistence type="inferred from homology"/>
<dbReference type="InterPro" id="IPR009675">
    <property type="entry name" value="TPX2_fam"/>
</dbReference>
<evidence type="ECO:0000256" key="7">
    <source>
        <dbReference type="SAM" id="Coils"/>
    </source>
</evidence>
<feature type="region of interest" description="Disordered" evidence="8">
    <location>
        <begin position="182"/>
        <end position="563"/>
    </location>
</feature>
<dbReference type="InterPro" id="IPR027329">
    <property type="entry name" value="TPX2_C"/>
</dbReference>
<sequence>MDKADRELPKLDPKFEFSAPRYYDFDTLSNSESGRVAPDAWFDTAAAKGLETPAPQTHAKQFLIGLRDPAELMNLEMAQSPSDSYHSDIEMQDGQDTAAAIEVDVDEPARDEVKQARGAVSFGPVLADMAARDLPTTSAADQLRPASAATAALNPDEPAAADHPLIGSPVCMEDAEVVLGGSPMDEGMAHSPHEARKRVRSGSKGGPRRVGPLGIQGQARREPMQPSPLDEAMGEGGEVAKGNSKRPSNLVTSWGSKAQPAGGRPEGAKRKANARNPKRSGQEQRDSNGSKANVRRSSNHSPPTATHALRFANAAAPPSNKTSEQIQFEQARAGAEEAARQRRQNEERLGRVLQHPPSANSRSTKPLTIPVDLHLSTSKRRRLHNMAATPAGQDTGSEAEESHGRENERAGGANRLAFPAGPTHAQAPSFATDGRQRRSQWKSRQQLEEEEMAAMPHFHARPVNPAVMAGPQDYGRRGRAASQPLTTSEAPHLATSDRAAQPHPRQPDQGSINHPFHAQPLNQRILEAPDFEPKRGMLPPTKPHAPQLQTQHRARAQVGKARPLQEANALIQAQQNGQEPFVFKATSTQEQHARPPRAQRRQKGRAASVEPQGFALATEQRGQARAEMEKRQREQQEDAEREAAHFRARPVPASSGMGHLGFLARPASAQPLTIPEPFELASESRHQEAEVLKELQNRQREEERRQKANFKARPVPRAGHFDVHPSNRPLTVPEEPVFSLDTRTAARQQFDAAMAAKQQLLEMEQQEAKARAEAREEAEIREYRRGLEFKARPVPNYNEPFLPELGAAVMTRAVSPELSHRNH</sequence>
<dbReference type="Proteomes" id="UP001438707">
    <property type="component" value="Unassembled WGS sequence"/>
</dbReference>
<feature type="compositionally biased region" description="Basic residues" evidence="8">
    <location>
        <begin position="594"/>
        <end position="604"/>
    </location>
</feature>
<organism evidence="11 12">
    <name type="scientific">Apatococcus lobatus</name>
    <dbReference type="NCBI Taxonomy" id="904363"/>
    <lineage>
        <taxon>Eukaryota</taxon>
        <taxon>Viridiplantae</taxon>
        <taxon>Chlorophyta</taxon>
        <taxon>core chlorophytes</taxon>
        <taxon>Trebouxiophyceae</taxon>
        <taxon>Chlorellales</taxon>
        <taxon>Chlorellaceae</taxon>
        <taxon>Apatococcus</taxon>
    </lineage>
</organism>
<comment type="similarity">
    <text evidence="3">Belongs to the TPX2 family.</text>
</comment>
<evidence type="ECO:0000256" key="6">
    <source>
        <dbReference type="ARBA" id="ARBA00023242"/>
    </source>
</evidence>
<keyword evidence="6" id="KW-0539">Nucleus</keyword>
<dbReference type="GO" id="GO:0060236">
    <property type="term" value="P:regulation of mitotic spindle organization"/>
    <property type="evidence" value="ECO:0007669"/>
    <property type="project" value="InterPro"/>
</dbReference>
<dbReference type="Pfam" id="PF06886">
    <property type="entry name" value="TPX2"/>
    <property type="match status" value="2"/>
</dbReference>
<feature type="region of interest" description="Disordered" evidence="8">
    <location>
        <begin position="585"/>
        <end position="645"/>
    </location>
</feature>
<evidence type="ECO:0000256" key="4">
    <source>
        <dbReference type="ARBA" id="ARBA00022490"/>
    </source>
</evidence>
<feature type="compositionally biased region" description="Basic and acidic residues" evidence="8">
    <location>
        <begin position="400"/>
        <end position="409"/>
    </location>
</feature>
<keyword evidence="5" id="KW-0206">Cytoskeleton</keyword>
<feature type="compositionally biased region" description="Polar residues" evidence="8">
    <location>
        <begin position="319"/>
        <end position="328"/>
    </location>
</feature>
<evidence type="ECO:0000259" key="10">
    <source>
        <dbReference type="Pfam" id="PF12214"/>
    </source>
</evidence>